<evidence type="ECO:0000313" key="4">
    <source>
        <dbReference type="Proteomes" id="UP001497383"/>
    </source>
</evidence>
<evidence type="ECO:0000256" key="1">
    <source>
        <dbReference type="SAM" id="MobiDB-lite"/>
    </source>
</evidence>
<feature type="region of interest" description="Disordered" evidence="1">
    <location>
        <begin position="355"/>
        <end position="429"/>
    </location>
</feature>
<keyword evidence="4" id="KW-1185">Reference proteome</keyword>
<feature type="region of interest" description="Disordered" evidence="1">
    <location>
        <begin position="1"/>
        <end position="21"/>
    </location>
</feature>
<dbReference type="PANTHER" id="PTHR12661:SF5">
    <property type="entry name" value="SUPPRESSOR OF SWI4 1 HOMOLOG"/>
    <property type="match status" value="1"/>
</dbReference>
<protein>
    <recommendedName>
        <fullName evidence="2">Brix domain-containing protein</fullName>
    </recommendedName>
</protein>
<dbReference type="InterPro" id="IPR007109">
    <property type="entry name" value="Brix"/>
</dbReference>
<evidence type="ECO:0000259" key="2">
    <source>
        <dbReference type="PROSITE" id="PS50833"/>
    </source>
</evidence>
<reference evidence="3 4" key="1">
    <citation type="submission" date="2024-03" db="EMBL/GenBank/DDBJ databases">
        <authorList>
            <person name="Brejova B."/>
        </authorList>
    </citation>
    <scope>NUCLEOTIDE SEQUENCE [LARGE SCALE GENOMIC DNA]</scope>
    <source>
        <strain evidence="3 4">CBS 14171</strain>
    </source>
</reference>
<dbReference type="Proteomes" id="UP001497383">
    <property type="component" value="Chromosome 2"/>
</dbReference>
<proteinExistence type="predicted"/>
<dbReference type="SMART" id="SM00879">
    <property type="entry name" value="Brix"/>
    <property type="match status" value="1"/>
</dbReference>
<dbReference type="EMBL" id="OZ022406">
    <property type="protein sequence ID" value="CAK9437540.1"/>
    <property type="molecule type" value="Genomic_DNA"/>
</dbReference>
<dbReference type="GeneID" id="92207114"/>
<evidence type="ECO:0000313" key="3">
    <source>
        <dbReference type="EMBL" id="CAK9437540.1"/>
    </source>
</evidence>
<organism evidence="3 4">
    <name type="scientific">Lodderomyces beijingensis</name>
    <dbReference type="NCBI Taxonomy" id="1775926"/>
    <lineage>
        <taxon>Eukaryota</taxon>
        <taxon>Fungi</taxon>
        <taxon>Dikarya</taxon>
        <taxon>Ascomycota</taxon>
        <taxon>Saccharomycotina</taxon>
        <taxon>Pichiomycetes</taxon>
        <taxon>Debaryomycetaceae</taxon>
        <taxon>Candida/Lodderomyces clade</taxon>
        <taxon>Lodderomyces</taxon>
    </lineage>
</organism>
<feature type="compositionally biased region" description="Acidic residues" evidence="1">
    <location>
        <begin position="390"/>
        <end position="429"/>
    </location>
</feature>
<feature type="compositionally biased region" description="Polar residues" evidence="1">
    <location>
        <begin position="282"/>
        <end position="297"/>
    </location>
</feature>
<feature type="domain" description="Brix" evidence="2">
    <location>
        <begin position="25"/>
        <end position="327"/>
    </location>
</feature>
<feature type="region of interest" description="Disordered" evidence="1">
    <location>
        <begin position="268"/>
        <end position="297"/>
    </location>
</feature>
<dbReference type="PANTHER" id="PTHR12661">
    <property type="entry name" value="PETER PAN-RELATED"/>
    <property type="match status" value="1"/>
</dbReference>
<accession>A0ABP0ZHR1</accession>
<name>A0ABP0ZHR1_9ASCO</name>
<dbReference type="Pfam" id="PF04427">
    <property type="entry name" value="Brix"/>
    <property type="match status" value="1"/>
</dbReference>
<dbReference type="PROSITE" id="PS50833">
    <property type="entry name" value="BRIX"/>
    <property type="match status" value="1"/>
</dbReference>
<gene>
    <name evidence="3" type="ORF">LODBEIA_P19180</name>
</gene>
<dbReference type="InterPro" id="IPR045112">
    <property type="entry name" value="PPAN-like"/>
</dbReference>
<feature type="compositionally biased region" description="Basic residues" evidence="1">
    <location>
        <begin position="1"/>
        <end position="12"/>
    </location>
</feature>
<dbReference type="RefSeq" id="XP_066828856.1">
    <property type="nucleotide sequence ID" value="XM_066971859.1"/>
</dbReference>
<sequence>MAKRRTKRRTHKKLSEEESSKIPKSMVLHLGASLKNHSLSQLVGDFRNIMQPYTAINLRERKSNKLKDFIVMCGPLGVSDTFIFNQSTAGNITLRMGKLPRGPTLQFNINTYSLCRDVRRILKHPKSVSKDSLEFHQPPLLVLHGFTNVNDASMHEKLLITMFQNMFPPIQPQITKVNTIKRVLLITKDKTTGNIEIRHYAINTKLVEESKNIKKLIQSHHNLKKRLPKMTNSQDVSDLVLDPYTVGGMTSDSEVEEDAVVEVQHQELVKKQPASAPAAQSDEATPTQSQPQAQETITTAKKRAIKLIELGPRINMTLMKIEEGLVGSSKTLYHSAVTKTEADVSEMDAKHRLKEKLKSERRAKQQAAVQAKLDQKKAKKDRKKARFADEGEDDKDGEGDGGEDENEDMPEINAEDYENDSDLYSDVEV</sequence>